<dbReference type="Ensembl" id="ENSACUT00000004007.1">
    <property type="protein sequence ID" value="ENSACUP00000003767.1"/>
    <property type="gene ID" value="ENSACUG00000002582.1"/>
</dbReference>
<evidence type="ECO:0000313" key="2">
    <source>
        <dbReference type="Proteomes" id="UP000472269"/>
    </source>
</evidence>
<dbReference type="InterPro" id="IPR013950">
    <property type="entry name" value="Mis14/Nsl1"/>
</dbReference>
<dbReference type="Proteomes" id="UP000472269">
    <property type="component" value="Unplaced"/>
</dbReference>
<protein>
    <submittedName>
        <fullName evidence="1">Uncharacterized protein</fullName>
    </submittedName>
</protein>
<reference evidence="1" key="1">
    <citation type="submission" date="2025-08" db="UniProtKB">
        <authorList>
            <consortium name="Ensembl"/>
        </authorList>
    </citation>
    <scope>IDENTIFICATION</scope>
</reference>
<accession>A0A663LWF0</accession>
<proteinExistence type="predicted"/>
<organism evidence="1 2">
    <name type="scientific">Athene cunicularia</name>
    <name type="common">Burrowing owl</name>
    <name type="synonym">Speotyto cunicularia</name>
    <dbReference type="NCBI Taxonomy" id="194338"/>
    <lineage>
        <taxon>Eukaryota</taxon>
        <taxon>Metazoa</taxon>
        <taxon>Chordata</taxon>
        <taxon>Craniata</taxon>
        <taxon>Vertebrata</taxon>
        <taxon>Euteleostomi</taxon>
        <taxon>Archelosauria</taxon>
        <taxon>Archosauria</taxon>
        <taxon>Dinosauria</taxon>
        <taxon>Saurischia</taxon>
        <taxon>Theropoda</taxon>
        <taxon>Coelurosauria</taxon>
        <taxon>Aves</taxon>
        <taxon>Neognathae</taxon>
        <taxon>Neoaves</taxon>
        <taxon>Telluraves</taxon>
        <taxon>Strigiformes</taxon>
        <taxon>Strigidae</taxon>
        <taxon>Athene</taxon>
    </lineage>
</organism>
<keyword evidence="2" id="KW-1185">Reference proteome</keyword>
<dbReference type="OMA" id="WFSENLC"/>
<dbReference type="GO" id="GO:0000070">
    <property type="term" value="P:mitotic sister chromatid segregation"/>
    <property type="evidence" value="ECO:0007669"/>
    <property type="project" value="InterPro"/>
</dbReference>
<dbReference type="PANTHER" id="PTHR31749">
    <property type="entry name" value="KINETOCHORE-ASSOCIATED PROTEIN NSL1 HOMOLOG"/>
    <property type="match status" value="1"/>
</dbReference>
<name>A0A663LWF0_ATHCN</name>
<evidence type="ECO:0000313" key="1">
    <source>
        <dbReference type="Ensembl" id="ENSACUP00000003767.1"/>
    </source>
</evidence>
<dbReference type="Pfam" id="PF08641">
    <property type="entry name" value="Mis14"/>
    <property type="match status" value="1"/>
</dbReference>
<dbReference type="GO" id="GO:0000444">
    <property type="term" value="C:MIS12/MIND type complex"/>
    <property type="evidence" value="ECO:0007669"/>
    <property type="project" value="TreeGrafter"/>
</dbReference>
<reference evidence="1" key="2">
    <citation type="submission" date="2025-09" db="UniProtKB">
        <authorList>
            <consortium name="Ensembl"/>
        </authorList>
    </citation>
    <scope>IDENTIFICATION</scope>
</reference>
<dbReference type="AlphaFoldDB" id="A0A663LWF0"/>
<dbReference type="PANTHER" id="PTHR31749:SF3">
    <property type="entry name" value="KINETOCHORE-ASSOCIATED PROTEIN NSL1 HOMOLOG"/>
    <property type="match status" value="1"/>
</dbReference>
<sequence>LGSSIKVLEDQFDELIVETATKRKQWPRKILVHAIQTMKAEQEMLVSNLRFSENLVELEEMSSVLIFKLLPVVVFNSSYN</sequence>